<feature type="coiled-coil region" evidence="7">
    <location>
        <begin position="56"/>
        <end position="87"/>
    </location>
</feature>
<dbReference type="GO" id="GO:0044781">
    <property type="term" value="P:bacterial-type flagellum organization"/>
    <property type="evidence" value="ECO:0007669"/>
    <property type="project" value="UniProtKB-KW"/>
</dbReference>
<evidence type="ECO:0000256" key="6">
    <source>
        <dbReference type="ARBA" id="ARBA00023225"/>
    </source>
</evidence>
<sequence length="282" mass="32330">MSNLIKSSQYVPLEALKKLDLGHRYVSSDENVFFEDRTMEETKEIQADEESKRLSKEMLEDAREFAERQLREASDEAERILAEANEQIDGWWQDRRLQDEHLVEALQSEGYDTGYREGSEKALADLQEQISRMMDEAQTVLKQAYLMKEQIVQEAEPFLVDLSCAIAEKVIDKQLTVESDYVIDLIKSNLSRKREQGVITLCVAPKHFAFVQAAREELGAAIDSQAELQILPDSTVHDRGCVIRSSFGSVDARIDTQLTEIKKELIRIALDDEERRDQDEDA</sequence>
<evidence type="ECO:0000256" key="4">
    <source>
        <dbReference type="ARBA" id="ARBA00022795"/>
    </source>
</evidence>
<comment type="caution">
    <text evidence="9">The sequence shown here is derived from an EMBL/GenBank/DDBJ whole genome shotgun (WGS) entry which is preliminary data.</text>
</comment>
<dbReference type="PANTHER" id="PTHR34982">
    <property type="entry name" value="YOP PROTEINS TRANSLOCATION PROTEIN L"/>
    <property type="match status" value="1"/>
</dbReference>
<dbReference type="InterPro" id="IPR018035">
    <property type="entry name" value="Flagellar_FliH/T3SS_HrpE"/>
</dbReference>
<evidence type="ECO:0000313" key="9">
    <source>
        <dbReference type="EMBL" id="MWV43551.1"/>
    </source>
</evidence>
<keyword evidence="4" id="KW-1005">Bacterial flagellum biogenesis</keyword>
<feature type="domain" description="Flagellar assembly protein FliH/Type III secretion system HrpE" evidence="8">
    <location>
        <begin position="145"/>
        <end position="260"/>
    </location>
</feature>
<name>A0A7X3LFE3_9BACL</name>
<evidence type="ECO:0000256" key="5">
    <source>
        <dbReference type="ARBA" id="ARBA00022927"/>
    </source>
</evidence>
<dbReference type="GO" id="GO:0005829">
    <property type="term" value="C:cytosol"/>
    <property type="evidence" value="ECO:0007669"/>
    <property type="project" value="TreeGrafter"/>
</dbReference>
<organism evidence="9 10">
    <name type="scientific">Paenibacillus dendrobii</name>
    <dbReference type="NCBI Taxonomy" id="2691084"/>
    <lineage>
        <taxon>Bacteria</taxon>
        <taxon>Bacillati</taxon>
        <taxon>Bacillota</taxon>
        <taxon>Bacilli</taxon>
        <taxon>Bacillales</taxon>
        <taxon>Paenibacillaceae</taxon>
        <taxon>Paenibacillus</taxon>
    </lineage>
</organism>
<evidence type="ECO:0000256" key="3">
    <source>
        <dbReference type="ARBA" id="ARBA00022448"/>
    </source>
</evidence>
<gene>
    <name evidence="9" type="ORF">GRF59_07875</name>
</gene>
<comment type="similarity">
    <text evidence="2">Belongs to the FliH family.</text>
</comment>
<keyword evidence="9" id="KW-0966">Cell projection</keyword>
<keyword evidence="9" id="KW-0282">Flagellum</keyword>
<keyword evidence="7" id="KW-0175">Coiled coil</keyword>
<accession>A0A7X3LFE3</accession>
<proteinExistence type="inferred from homology"/>
<dbReference type="EMBL" id="WUBI01000001">
    <property type="protein sequence ID" value="MWV43551.1"/>
    <property type="molecule type" value="Genomic_DNA"/>
</dbReference>
<comment type="function">
    <text evidence="1">Needed for flagellar regrowth and assembly.</text>
</comment>
<keyword evidence="3" id="KW-0813">Transport</keyword>
<keyword evidence="6" id="KW-1006">Bacterial flagellum protein export</keyword>
<dbReference type="RefSeq" id="WP_160497045.1">
    <property type="nucleotide sequence ID" value="NZ_WUBI01000001.1"/>
</dbReference>
<dbReference type="PANTHER" id="PTHR34982:SF1">
    <property type="entry name" value="FLAGELLAR ASSEMBLY PROTEIN FLIH"/>
    <property type="match status" value="1"/>
</dbReference>
<dbReference type="Proteomes" id="UP000460318">
    <property type="component" value="Unassembled WGS sequence"/>
</dbReference>
<keyword evidence="9" id="KW-0969">Cilium</keyword>
<evidence type="ECO:0000256" key="2">
    <source>
        <dbReference type="ARBA" id="ARBA00006602"/>
    </source>
</evidence>
<dbReference type="GO" id="GO:0015031">
    <property type="term" value="P:protein transport"/>
    <property type="evidence" value="ECO:0007669"/>
    <property type="project" value="UniProtKB-KW"/>
</dbReference>
<dbReference type="InterPro" id="IPR051472">
    <property type="entry name" value="T3SS_Stator/FliH"/>
</dbReference>
<evidence type="ECO:0000256" key="7">
    <source>
        <dbReference type="SAM" id="Coils"/>
    </source>
</evidence>
<keyword evidence="5" id="KW-0653">Protein transport</keyword>
<feature type="coiled-coil region" evidence="7">
    <location>
        <begin position="116"/>
        <end position="143"/>
    </location>
</feature>
<keyword evidence="10" id="KW-1185">Reference proteome</keyword>
<reference evidence="9 10" key="1">
    <citation type="submission" date="2019-12" db="EMBL/GenBank/DDBJ databases">
        <title>Paenibacillus sp. nov., an endophytic bacterium isolated from the stem of Dendrobium.</title>
        <authorList>
            <person name="Zhao R."/>
        </authorList>
    </citation>
    <scope>NUCLEOTIDE SEQUENCE [LARGE SCALE GENOMIC DNA]</scope>
    <source>
        <strain evidence="9 10">HJL G12</strain>
    </source>
</reference>
<evidence type="ECO:0000256" key="1">
    <source>
        <dbReference type="ARBA" id="ARBA00003041"/>
    </source>
</evidence>
<dbReference type="Pfam" id="PF02108">
    <property type="entry name" value="FliH"/>
    <property type="match status" value="1"/>
</dbReference>
<evidence type="ECO:0000313" key="10">
    <source>
        <dbReference type="Proteomes" id="UP000460318"/>
    </source>
</evidence>
<protein>
    <submittedName>
        <fullName evidence="9">Flagellar assembly protein FliH</fullName>
    </submittedName>
</protein>
<evidence type="ECO:0000259" key="8">
    <source>
        <dbReference type="Pfam" id="PF02108"/>
    </source>
</evidence>
<dbReference type="AlphaFoldDB" id="A0A7X3LFE3"/>